<dbReference type="GO" id="GO:0016747">
    <property type="term" value="F:acyltransferase activity, transferring groups other than amino-acyl groups"/>
    <property type="evidence" value="ECO:0007669"/>
    <property type="project" value="InterPro"/>
</dbReference>
<dbReference type="SUPFAM" id="SSF55729">
    <property type="entry name" value="Acyl-CoA N-acyltransferases (Nat)"/>
    <property type="match status" value="1"/>
</dbReference>
<dbReference type="OrthoDB" id="9797178at2"/>
<dbReference type="PANTHER" id="PTHR43617:SF2">
    <property type="entry name" value="UPF0039 PROTEIN SLL0451"/>
    <property type="match status" value="1"/>
</dbReference>
<feature type="domain" description="N-acetyltransferase" evidence="1">
    <location>
        <begin position="1"/>
        <end position="150"/>
    </location>
</feature>
<keyword evidence="2" id="KW-0808">Transferase</keyword>
<accession>A0A8B4Q9Z2</accession>
<gene>
    <name evidence="3" type="ORF">DFR61_13223</name>
    <name evidence="2" type="ORF">NCTC10597_01203</name>
</gene>
<reference evidence="2 4" key="1">
    <citation type="submission" date="2018-06" db="EMBL/GenBank/DDBJ databases">
        <authorList>
            <consortium name="Pathogen Informatics"/>
            <person name="Doyle S."/>
        </authorList>
    </citation>
    <scope>NUCLEOTIDE SEQUENCE [LARGE SCALE GENOMIC DNA]</scope>
    <source>
        <strain evidence="2 4">NCTC10597</strain>
    </source>
</reference>
<dbReference type="Proteomes" id="UP000294641">
    <property type="component" value="Unassembled WGS sequence"/>
</dbReference>
<evidence type="ECO:0000313" key="4">
    <source>
        <dbReference type="Proteomes" id="UP000254330"/>
    </source>
</evidence>
<keyword evidence="5" id="KW-1185">Reference proteome</keyword>
<dbReference type="InterPro" id="IPR050276">
    <property type="entry name" value="MshD_Acetyltransferase"/>
</dbReference>
<protein>
    <submittedName>
        <fullName evidence="3">N-acetyltransferase YhbS</fullName>
    </submittedName>
    <submittedName>
        <fullName evidence="2">Predicted acetyltransferase</fullName>
    </submittedName>
</protein>
<sequence length="171" mass="19152">MIRQEKASQFEQIASVIEKAFANEEMSDHKEHLLVEKLRQDPAYIPELALVYLENNEVIGHIFYSEAFIGDHPVLALAPVSVSPEHQGKGIGTQLIEASLERAKWSGFSAIVLLGHAQFYPRFGFEKASQYNISAPFDVPDENFMVLPLYKGSLQGIEGTVQYAPPFREGE</sequence>
<dbReference type="Proteomes" id="UP000254330">
    <property type="component" value="Unassembled WGS sequence"/>
</dbReference>
<dbReference type="InterPro" id="IPR016181">
    <property type="entry name" value="Acyl_CoA_acyltransferase"/>
</dbReference>
<proteinExistence type="predicted"/>
<evidence type="ECO:0000313" key="3">
    <source>
        <dbReference type="EMBL" id="TDR35173.1"/>
    </source>
</evidence>
<dbReference type="AlphaFoldDB" id="A0A8B4Q9Z2"/>
<dbReference type="EMBL" id="UGNP01000001">
    <property type="protein sequence ID" value="STX09527.1"/>
    <property type="molecule type" value="Genomic_DNA"/>
</dbReference>
<organism evidence="2 4">
    <name type="scientific">Kurthia zopfii</name>
    <dbReference type="NCBI Taxonomy" id="1650"/>
    <lineage>
        <taxon>Bacteria</taxon>
        <taxon>Bacillati</taxon>
        <taxon>Bacillota</taxon>
        <taxon>Bacilli</taxon>
        <taxon>Bacillales</taxon>
        <taxon>Caryophanaceae</taxon>
        <taxon>Kurthia</taxon>
    </lineage>
</organism>
<comment type="caution">
    <text evidence="2">The sequence shown here is derived from an EMBL/GenBank/DDBJ whole genome shotgun (WGS) entry which is preliminary data.</text>
</comment>
<reference evidence="3 5" key="2">
    <citation type="submission" date="2019-03" db="EMBL/GenBank/DDBJ databases">
        <title>Genomic Encyclopedia of Type Strains, Phase IV (KMG-IV): sequencing the most valuable type-strain genomes for metagenomic binning, comparative biology and taxonomic classification.</title>
        <authorList>
            <person name="Goeker M."/>
        </authorList>
    </citation>
    <scope>NUCLEOTIDE SEQUENCE [LARGE SCALE GENOMIC DNA]</scope>
    <source>
        <strain evidence="3 5">DSM 20580</strain>
    </source>
</reference>
<dbReference type="InterPro" id="IPR000182">
    <property type="entry name" value="GNAT_dom"/>
</dbReference>
<evidence type="ECO:0000313" key="2">
    <source>
        <dbReference type="EMBL" id="STX09527.1"/>
    </source>
</evidence>
<dbReference type="PROSITE" id="PS51186">
    <property type="entry name" value="GNAT"/>
    <property type="match status" value="1"/>
</dbReference>
<dbReference type="Gene3D" id="3.40.630.30">
    <property type="match status" value="1"/>
</dbReference>
<dbReference type="PANTHER" id="PTHR43617">
    <property type="entry name" value="L-AMINO ACID N-ACETYLTRANSFERASE"/>
    <property type="match status" value="1"/>
</dbReference>
<dbReference type="Pfam" id="PF00583">
    <property type="entry name" value="Acetyltransf_1"/>
    <property type="match status" value="1"/>
</dbReference>
<dbReference type="RefSeq" id="WP_109350364.1">
    <property type="nucleotide sequence ID" value="NZ_BJUE01000029.1"/>
</dbReference>
<evidence type="ECO:0000259" key="1">
    <source>
        <dbReference type="PROSITE" id="PS51186"/>
    </source>
</evidence>
<evidence type="ECO:0000313" key="5">
    <source>
        <dbReference type="Proteomes" id="UP000294641"/>
    </source>
</evidence>
<dbReference type="CDD" id="cd04301">
    <property type="entry name" value="NAT_SF"/>
    <property type="match status" value="1"/>
</dbReference>
<dbReference type="EMBL" id="SNZG01000032">
    <property type="protein sequence ID" value="TDR35173.1"/>
    <property type="molecule type" value="Genomic_DNA"/>
</dbReference>
<name>A0A8B4Q9Z2_9BACL</name>